<evidence type="ECO:0000313" key="6">
    <source>
        <dbReference type="Proteomes" id="UP000636960"/>
    </source>
</evidence>
<evidence type="ECO:0000256" key="1">
    <source>
        <dbReference type="ARBA" id="ARBA00023015"/>
    </source>
</evidence>
<dbReference type="Gene3D" id="1.10.10.10">
    <property type="entry name" value="Winged helix-like DNA-binding domain superfamily/Winged helix DNA-binding domain"/>
    <property type="match status" value="1"/>
</dbReference>
<dbReference type="Gene3D" id="1.25.40.10">
    <property type="entry name" value="Tetratricopeptide repeat domain"/>
    <property type="match status" value="1"/>
</dbReference>
<evidence type="ECO:0000256" key="3">
    <source>
        <dbReference type="ARBA" id="ARBA00023163"/>
    </source>
</evidence>
<reference evidence="5" key="1">
    <citation type="submission" date="2021-01" db="EMBL/GenBank/DDBJ databases">
        <title>Whole genome shotgun sequence of Actinoplanes rishiriensis NBRC 108556.</title>
        <authorList>
            <person name="Komaki H."/>
            <person name="Tamura T."/>
        </authorList>
    </citation>
    <scope>NUCLEOTIDE SEQUENCE</scope>
    <source>
        <strain evidence="5">NBRC 108556</strain>
    </source>
</reference>
<gene>
    <name evidence="5" type="ORF">Ari01nite_46620</name>
</gene>
<evidence type="ECO:0000313" key="5">
    <source>
        <dbReference type="EMBL" id="GIE97197.1"/>
    </source>
</evidence>
<dbReference type="AlphaFoldDB" id="A0A919K1K8"/>
<keyword evidence="2" id="KW-0238">DNA-binding</keyword>
<dbReference type="Pfam" id="PF00196">
    <property type="entry name" value="GerE"/>
    <property type="match status" value="1"/>
</dbReference>
<proteinExistence type="predicted"/>
<dbReference type="PROSITE" id="PS50043">
    <property type="entry name" value="HTH_LUXR_2"/>
    <property type="match status" value="1"/>
</dbReference>
<dbReference type="PRINTS" id="PR00038">
    <property type="entry name" value="HTHLUXR"/>
</dbReference>
<evidence type="ECO:0000259" key="4">
    <source>
        <dbReference type="PROSITE" id="PS50043"/>
    </source>
</evidence>
<accession>A0A919K1K8</accession>
<dbReference type="Proteomes" id="UP000636960">
    <property type="component" value="Unassembled WGS sequence"/>
</dbReference>
<keyword evidence="3" id="KW-0804">Transcription</keyword>
<keyword evidence="6" id="KW-1185">Reference proteome</keyword>
<dbReference type="InterPro" id="IPR036388">
    <property type="entry name" value="WH-like_DNA-bd_sf"/>
</dbReference>
<dbReference type="InterPro" id="IPR011990">
    <property type="entry name" value="TPR-like_helical_dom_sf"/>
</dbReference>
<dbReference type="EMBL" id="BOMV01000055">
    <property type="protein sequence ID" value="GIE97197.1"/>
    <property type="molecule type" value="Genomic_DNA"/>
</dbReference>
<dbReference type="GO" id="GO:0003677">
    <property type="term" value="F:DNA binding"/>
    <property type="evidence" value="ECO:0007669"/>
    <property type="project" value="UniProtKB-KW"/>
</dbReference>
<dbReference type="PROSITE" id="PS00622">
    <property type="entry name" value="HTH_LUXR_1"/>
    <property type="match status" value="1"/>
</dbReference>
<protein>
    <submittedName>
        <fullName evidence="5">Helix-turn-helix transcriptional regulator</fullName>
    </submittedName>
</protein>
<dbReference type="RefSeq" id="WP_203783913.1">
    <property type="nucleotide sequence ID" value="NZ_BOMV01000055.1"/>
</dbReference>
<dbReference type="SUPFAM" id="SSF46894">
    <property type="entry name" value="C-terminal effector domain of the bipartite response regulators"/>
    <property type="match status" value="1"/>
</dbReference>
<dbReference type="PANTHER" id="PTHR44688">
    <property type="entry name" value="DNA-BINDING TRANSCRIPTIONAL ACTIVATOR DEVR_DOSR"/>
    <property type="match status" value="1"/>
</dbReference>
<dbReference type="InterPro" id="IPR000792">
    <property type="entry name" value="Tscrpt_reg_LuxR_C"/>
</dbReference>
<dbReference type="SMART" id="SM00421">
    <property type="entry name" value="HTH_LUXR"/>
    <property type="match status" value="1"/>
</dbReference>
<organism evidence="5 6">
    <name type="scientific">Paractinoplanes rishiriensis</name>
    <dbReference type="NCBI Taxonomy" id="1050105"/>
    <lineage>
        <taxon>Bacteria</taxon>
        <taxon>Bacillati</taxon>
        <taxon>Actinomycetota</taxon>
        <taxon>Actinomycetes</taxon>
        <taxon>Micromonosporales</taxon>
        <taxon>Micromonosporaceae</taxon>
        <taxon>Paractinoplanes</taxon>
    </lineage>
</organism>
<name>A0A919K1K8_9ACTN</name>
<dbReference type="SUPFAM" id="SSF48452">
    <property type="entry name" value="TPR-like"/>
    <property type="match status" value="3"/>
</dbReference>
<evidence type="ECO:0000256" key="2">
    <source>
        <dbReference type="ARBA" id="ARBA00023125"/>
    </source>
</evidence>
<comment type="caution">
    <text evidence="5">The sequence shown here is derived from an EMBL/GenBank/DDBJ whole genome shotgun (WGS) entry which is preliminary data.</text>
</comment>
<keyword evidence="1" id="KW-0805">Transcription regulation</keyword>
<dbReference type="GO" id="GO:0006355">
    <property type="term" value="P:regulation of DNA-templated transcription"/>
    <property type="evidence" value="ECO:0007669"/>
    <property type="project" value="InterPro"/>
</dbReference>
<dbReference type="InterPro" id="IPR016032">
    <property type="entry name" value="Sig_transdc_resp-reg_C-effctor"/>
</dbReference>
<sequence>MTGGDPIHRGRDAFARRRWADAWAHLSGARANLGPDDLEMLATAAYLTGRDDDSADAWTCALAGHAAAGQPDRAAFCGFRAGLVYLHRGEAARAGGWFGRARRLLDAAGQDGVARGYLLVPEALRGLAAGDVEAARRLFGEFTAVADRFGDRNAMAMARLGTGQALIAGGDTGAGLALLDEVMVAIGAGEVSPIDVGIAYCAAVLACQHAFDLRRAQEWTAALGRWCAGQPDLVPYRGQCLVHRAEVMQWRGDWPDALREATHACRHLERQPASGPALALLGDLHRLRGSFGAAEAAYRDAGRLGHEPQPGLALLRLAQGRVSDAYAAIRRVLCETGLPALRARVLPAYVEIALSAGETPTAGTAVEELGRIAAAGPTPLLTALAGRARGHLLLATGDATGALPCLRESWRYWHNLTVPYEAARTRVLIGRSCAALGDADSAAMELDAARRVFRQLGAAPDLAGLETRAPGGLTRRETEVLRLVAAGLTNRGIAAELFLSERTVARHVANIFGKLGVANRSAATAYAYRHDLAGPDTHNYPVRPGP</sequence>
<dbReference type="PANTHER" id="PTHR44688:SF16">
    <property type="entry name" value="DNA-BINDING TRANSCRIPTIONAL ACTIVATOR DEVR_DOSR"/>
    <property type="match status" value="1"/>
</dbReference>
<feature type="domain" description="HTH luxR-type" evidence="4">
    <location>
        <begin position="466"/>
        <end position="531"/>
    </location>
</feature>
<dbReference type="CDD" id="cd06170">
    <property type="entry name" value="LuxR_C_like"/>
    <property type="match status" value="1"/>
</dbReference>